<dbReference type="GO" id="GO:0005576">
    <property type="term" value="C:extracellular region"/>
    <property type="evidence" value="ECO:0007669"/>
    <property type="project" value="UniProtKB-SubCell"/>
</dbReference>
<accession>A0A9X7U669</accession>
<reference evidence="4 5" key="1">
    <citation type="submission" date="2020-07" db="EMBL/GenBank/DDBJ databases">
        <title>Whole genome sequence of Sphingobium yanoikuyae A3.</title>
        <authorList>
            <person name="Han S.-S."/>
        </authorList>
    </citation>
    <scope>NUCLEOTIDE SEQUENCE [LARGE SCALE GENOMIC DNA]</scope>
    <source>
        <strain evidence="4 5">A3</strain>
    </source>
</reference>
<dbReference type="Pfam" id="PF01382">
    <property type="entry name" value="Avidin"/>
    <property type="match status" value="1"/>
</dbReference>
<dbReference type="InterPro" id="IPR036896">
    <property type="entry name" value="Avidin-like_sf"/>
</dbReference>
<dbReference type="InterPro" id="IPR005468">
    <property type="entry name" value="Avidin/str"/>
</dbReference>
<comment type="subcellular location">
    <subcellularLocation>
        <location evidence="1">Secreted</location>
    </subcellularLocation>
</comment>
<evidence type="ECO:0000313" key="5">
    <source>
        <dbReference type="Proteomes" id="UP000515377"/>
    </source>
</evidence>
<dbReference type="AlphaFoldDB" id="A0A9X7U669"/>
<gene>
    <name evidence="4" type="ORF">H3V42_21720</name>
</gene>
<organism evidence="4 5">
    <name type="scientific">Sphingobium yanoikuyae</name>
    <name type="common">Sphingomonas yanoikuyae</name>
    <dbReference type="NCBI Taxonomy" id="13690"/>
    <lineage>
        <taxon>Bacteria</taxon>
        <taxon>Pseudomonadati</taxon>
        <taxon>Pseudomonadota</taxon>
        <taxon>Alphaproteobacteria</taxon>
        <taxon>Sphingomonadales</taxon>
        <taxon>Sphingomonadaceae</taxon>
        <taxon>Sphingobium</taxon>
    </lineage>
</organism>
<keyword evidence="3" id="KW-0732">Signal</keyword>
<dbReference type="SUPFAM" id="SSF50876">
    <property type="entry name" value="Avidin/streptavidin"/>
    <property type="match status" value="1"/>
</dbReference>
<evidence type="ECO:0000256" key="2">
    <source>
        <dbReference type="ARBA" id="ARBA00022525"/>
    </source>
</evidence>
<evidence type="ECO:0000256" key="3">
    <source>
        <dbReference type="ARBA" id="ARBA00022729"/>
    </source>
</evidence>
<dbReference type="GO" id="GO:0009374">
    <property type="term" value="F:biotin binding"/>
    <property type="evidence" value="ECO:0007669"/>
    <property type="project" value="InterPro"/>
</dbReference>
<evidence type="ECO:0000313" key="4">
    <source>
        <dbReference type="EMBL" id="QNG44458.1"/>
    </source>
</evidence>
<proteinExistence type="predicted"/>
<evidence type="ECO:0000256" key="1">
    <source>
        <dbReference type="ARBA" id="ARBA00004613"/>
    </source>
</evidence>
<dbReference type="Proteomes" id="UP000515377">
    <property type="component" value="Chromosome"/>
</dbReference>
<dbReference type="Gene3D" id="2.40.128.30">
    <property type="entry name" value="Avidin-like"/>
    <property type="match status" value="1"/>
</dbReference>
<protein>
    <submittedName>
        <fullName evidence="4">Uncharacterized protein</fullName>
    </submittedName>
</protein>
<dbReference type="EMBL" id="CP060122">
    <property type="protein sequence ID" value="QNG44458.1"/>
    <property type="molecule type" value="Genomic_DNA"/>
</dbReference>
<keyword evidence="2" id="KW-0964">Secreted</keyword>
<name>A0A9X7U669_SPHYA</name>
<sequence length="261" mass="27309">MTLVGIWENAYGSRMTLSAEGDAIAGVYESTTGSTGQYLVSGWQLDSEPTAAAGQPVSLAIEWHSVVEGPADASWNWVSALGGQINIVDGEDSLILSHLMIASSDFEGLADSGIYVDKLTYHRVTDTTPPSGSAEPGVADADDPLSGEWTSADGAMLSILVTPDTENRFGYVSGTLAVEGSETPISGFTDVNATADGLQFQSVSIIASDTEKGVTRSLGGWIELATGVLSLQLLTNHVTAASSNYVQTDIRPLAFEKVTQN</sequence>